<organism evidence="2 3">
    <name type="scientific">Ciona intestinalis</name>
    <name type="common">Transparent sea squirt</name>
    <name type="synonym">Ascidia intestinalis</name>
    <dbReference type="NCBI Taxonomy" id="7719"/>
    <lineage>
        <taxon>Eukaryota</taxon>
        <taxon>Metazoa</taxon>
        <taxon>Chordata</taxon>
        <taxon>Tunicata</taxon>
        <taxon>Ascidiacea</taxon>
        <taxon>Phlebobranchia</taxon>
        <taxon>Cionidae</taxon>
        <taxon>Ciona</taxon>
    </lineage>
</organism>
<reference evidence="3" key="1">
    <citation type="journal article" date="2002" name="Science">
        <title>The draft genome of Ciona intestinalis: insights into chordate and vertebrate origins.</title>
        <authorList>
            <person name="Dehal P."/>
            <person name="Satou Y."/>
            <person name="Campbell R.K."/>
            <person name="Chapman J."/>
            <person name="Degnan B."/>
            <person name="De Tomaso A."/>
            <person name="Davidson B."/>
            <person name="Di Gregorio A."/>
            <person name="Gelpke M."/>
            <person name="Goodstein D.M."/>
            <person name="Harafuji N."/>
            <person name="Hastings K.E."/>
            <person name="Ho I."/>
            <person name="Hotta K."/>
            <person name="Huang W."/>
            <person name="Kawashima T."/>
            <person name="Lemaire P."/>
            <person name="Martinez D."/>
            <person name="Meinertzhagen I.A."/>
            <person name="Necula S."/>
            <person name="Nonaka M."/>
            <person name="Putnam N."/>
            <person name="Rash S."/>
            <person name="Saiga H."/>
            <person name="Satake M."/>
            <person name="Terry A."/>
            <person name="Yamada L."/>
            <person name="Wang H.G."/>
            <person name="Awazu S."/>
            <person name="Azumi K."/>
            <person name="Boore J."/>
            <person name="Branno M."/>
            <person name="Chin-Bow S."/>
            <person name="DeSantis R."/>
            <person name="Doyle S."/>
            <person name="Francino P."/>
            <person name="Keys D.N."/>
            <person name="Haga S."/>
            <person name="Hayashi H."/>
            <person name="Hino K."/>
            <person name="Imai K.S."/>
            <person name="Inaba K."/>
            <person name="Kano S."/>
            <person name="Kobayashi K."/>
            <person name="Kobayashi M."/>
            <person name="Lee B.I."/>
            <person name="Makabe K.W."/>
            <person name="Manohar C."/>
            <person name="Matassi G."/>
            <person name="Medina M."/>
            <person name="Mochizuki Y."/>
            <person name="Mount S."/>
            <person name="Morishita T."/>
            <person name="Miura S."/>
            <person name="Nakayama A."/>
            <person name="Nishizaka S."/>
            <person name="Nomoto H."/>
            <person name="Ohta F."/>
            <person name="Oishi K."/>
            <person name="Rigoutsos I."/>
            <person name="Sano M."/>
            <person name="Sasaki A."/>
            <person name="Sasakura Y."/>
            <person name="Shoguchi E."/>
            <person name="Shin-i T."/>
            <person name="Spagnuolo A."/>
            <person name="Stainier D."/>
            <person name="Suzuki M.M."/>
            <person name="Tassy O."/>
            <person name="Takatori N."/>
            <person name="Tokuoka M."/>
            <person name="Yagi K."/>
            <person name="Yoshizaki F."/>
            <person name="Wada S."/>
            <person name="Zhang C."/>
            <person name="Hyatt P.D."/>
            <person name="Larimer F."/>
            <person name="Detter C."/>
            <person name="Doggett N."/>
            <person name="Glavina T."/>
            <person name="Hawkins T."/>
            <person name="Richardson P."/>
            <person name="Lucas S."/>
            <person name="Kohara Y."/>
            <person name="Levine M."/>
            <person name="Satoh N."/>
            <person name="Rokhsar D.S."/>
        </authorList>
    </citation>
    <scope>NUCLEOTIDE SEQUENCE [LARGE SCALE GENOMIC DNA]</scope>
</reference>
<dbReference type="HOGENOM" id="CLU_936760_0_0_1"/>
<dbReference type="OrthoDB" id="10035051at2759"/>
<dbReference type="InParanoid" id="F7AZP5"/>
<accession>A0A1W2WGN6</accession>
<dbReference type="KEGG" id="cin:100181165"/>
<proteinExistence type="predicted"/>
<dbReference type="GeneTree" id="ENSGT00390000003802"/>
<feature type="chain" id="PRO_5014090614" evidence="1">
    <location>
        <begin position="20"/>
        <end position="297"/>
    </location>
</feature>
<accession>F7AZP5</accession>
<dbReference type="RefSeq" id="XP_002128783.1">
    <property type="nucleotide sequence ID" value="XM_002128747.4"/>
</dbReference>
<evidence type="ECO:0000256" key="1">
    <source>
        <dbReference type="SAM" id="SignalP"/>
    </source>
</evidence>
<protein>
    <submittedName>
        <fullName evidence="2">Uncharacterized LOC100181165</fullName>
    </submittedName>
</protein>
<dbReference type="Proteomes" id="UP000008144">
    <property type="component" value="Unassembled WGS sequence"/>
</dbReference>
<evidence type="ECO:0000313" key="2">
    <source>
        <dbReference type="Ensembl" id="ENSCINP00000002057.3"/>
    </source>
</evidence>
<keyword evidence="1" id="KW-0732">Signal</keyword>
<feature type="signal peptide" evidence="1">
    <location>
        <begin position="1"/>
        <end position="19"/>
    </location>
</feature>
<dbReference type="Ensembl" id="ENSCINT00000002057.3">
    <property type="protein sequence ID" value="ENSCINP00000002057.3"/>
    <property type="gene ID" value="ENSCING00000001096.3"/>
</dbReference>
<reference evidence="2" key="3">
    <citation type="submission" date="2025-09" db="UniProtKB">
        <authorList>
            <consortium name="Ensembl"/>
        </authorList>
    </citation>
    <scope>IDENTIFICATION</scope>
</reference>
<sequence length="297" mass="33736">MKILVKLLFLFYLVVITTTESDVCFKYEPLWANTTGSTALTVVKVSPWEVCKLAEQCKPIEQDAKPELKTFSLSEVCPLSLPTPALAPTVRKYNKVRQLSVPIPMALETTSANDSLRNQHNYTDRLEICSILRSTQESEDTVYTAMCFLNDGWSQMCLADSNTTFHQAHSNVNAEDYDFEDEYCYIMKRSPSESDNGICNITILPSFNQHGVERSENKTVNNYKSDLVIFHFYQRHEMCDAVHVKTLVAKQAGQCTLEDENIEANPMCPRNSTSQHTSFSLASLFTSKFDMEQCKKI</sequence>
<dbReference type="GeneID" id="100181165"/>
<dbReference type="AlphaFoldDB" id="F7AZP5"/>
<dbReference type="OMA" id="TVYTAMC"/>
<reference evidence="2" key="2">
    <citation type="submission" date="2025-08" db="UniProtKB">
        <authorList>
            <consortium name="Ensembl"/>
        </authorList>
    </citation>
    <scope>IDENTIFICATION</scope>
</reference>
<keyword evidence="3" id="KW-1185">Reference proteome</keyword>
<name>F7AZP5_CIOIN</name>
<evidence type="ECO:0000313" key="3">
    <source>
        <dbReference type="Proteomes" id="UP000008144"/>
    </source>
</evidence>
<gene>
    <name evidence="2" type="primary">LOC100181165</name>
</gene>